<dbReference type="GO" id="GO:0042176">
    <property type="term" value="P:regulation of protein catabolic process"/>
    <property type="evidence" value="ECO:0007669"/>
    <property type="project" value="InterPro"/>
</dbReference>
<dbReference type="InParanoid" id="A0A2R5GTG6"/>
<sequence>MAGKKKDAGKDGEKSDASKENSPEQQQKEEASAKEEPFVAMDALHENLQLLEASVQSKDQNGLKRVLRKNTAIRKTIAFDDFGLVMDVWIPPTSSLNKQLHSELSAAARGGAESALVPENEEEVEFLAKRRKEYTAMDVKTDTLPETEAYLSLFAIKALMDGGRIEQAQDSASQLLEMISAENRRTLDLFQAKAYQFKARCAELLGDAAALRPELLSAHRTACLRLDEQGQAMLINLILRNYTEANLVDQAVKFAFKAHFPESASNNQQVRHLYYMGRLSALQLDYSVAFQKLTQAIRKAPSNTGLGFRIALHKLASIVQLLMGETPERSWFAQPEMEVPLAPYFELVRAVRNGSLAEYDRVREARAAVFAEDKLATLVVRLRNSVIRTGLRRINVSYSRISFKDIAKRLALDQPESAELACAKAIRDGVIEATLNHEKGYMKSSDVMDIYSTIEPQQAFHRRIQFCLDMHNEAVKSMRYPPDAHKVKHDQTEDDDDLEKKSEEELAKEIEEELEEDED</sequence>
<gene>
    <name evidence="5" type="ORF">FCC1311_103542</name>
</gene>
<dbReference type="Pfam" id="PF01399">
    <property type="entry name" value="PCI"/>
    <property type="match status" value="1"/>
</dbReference>
<dbReference type="AlphaFoldDB" id="A0A2R5GTG6"/>
<dbReference type="Proteomes" id="UP000241890">
    <property type="component" value="Unassembled WGS sequence"/>
</dbReference>
<dbReference type="InterPro" id="IPR057985">
    <property type="entry name" value="TPR_PSMD3_N"/>
</dbReference>
<evidence type="ECO:0000259" key="4">
    <source>
        <dbReference type="PROSITE" id="PS50250"/>
    </source>
</evidence>
<evidence type="ECO:0000256" key="2">
    <source>
        <dbReference type="ARBA" id="ARBA00022942"/>
    </source>
</evidence>
<dbReference type="InterPro" id="IPR013586">
    <property type="entry name" value="PSMD3_C"/>
</dbReference>
<protein>
    <submittedName>
        <fullName evidence="5">26S proteasome non-ATPase regulatory subunit 3</fullName>
    </submittedName>
</protein>
<dbReference type="InterPro" id="IPR050756">
    <property type="entry name" value="CSN3"/>
</dbReference>
<evidence type="ECO:0000256" key="3">
    <source>
        <dbReference type="SAM" id="MobiDB-lite"/>
    </source>
</evidence>
<dbReference type="Pfam" id="PF25573">
    <property type="entry name" value="TPR_PSMD3_N"/>
    <property type="match status" value="1"/>
</dbReference>
<dbReference type="SMART" id="SM00753">
    <property type="entry name" value="PAM"/>
    <property type="match status" value="1"/>
</dbReference>
<dbReference type="SUPFAM" id="SSF46785">
    <property type="entry name" value="Winged helix' DNA-binding domain"/>
    <property type="match status" value="1"/>
</dbReference>
<keyword evidence="2 5" id="KW-0647">Proteasome</keyword>
<dbReference type="EMBL" id="BEYU01000181">
    <property type="protein sequence ID" value="GBG34130.1"/>
    <property type="molecule type" value="Genomic_DNA"/>
</dbReference>
<feature type="compositionally biased region" description="Basic and acidic residues" evidence="3">
    <location>
        <begin position="498"/>
        <end position="509"/>
    </location>
</feature>
<comment type="similarity">
    <text evidence="1">Belongs to the proteasome subunit S3 family.</text>
</comment>
<feature type="region of interest" description="Disordered" evidence="3">
    <location>
        <begin position="1"/>
        <end position="36"/>
    </location>
</feature>
<dbReference type="PANTHER" id="PTHR10758">
    <property type="entry name" value="26S PROTEASOME NON-ATPASE REGULATORY SUBUNIT 3/COP9 SIGNALOSOME COMPLEX SUBUNIT 3"/>
    <property type="match status" value="1"/>
</dbReference>
<dbReference type="GO" id="GO:0008541">
    <property type="term" value="C:proteasome regulatory particle, lid subcomplex"/>
    <property type="evidence" value="ECO:0007669"/>
    <property type="project" value="TreeGrafter"/>
</dbReference>
<feature type="compositionally biased region" description="Basic and acidic residues" evidence="3">
    <location>
        <begin position="479"/>
        <end position="491"/>
    </location>
</feature>
<feature type="compositionally biased region" description="Acidic residues" evidence="3">
    <location>
        <begin position="510"/>
        <end position="519"/>
    </location>
</feature>
<evidence type="ECO:0000256" key="1">
    <source>
        <dbReference type="ARBA" id="ARBA00007912"/>
    </source>
</evidence>
<comment type="caution">
    <text evidence="5">The sequence shown here is derived from an EMBL/GenBank/DDBJ whole genome shotgun (WGS) entry which is preliminary data.</text>
</comment>
<feature type="region of interest" description="Disordered" evidence="3">
    <location>
        <begin position="479"/>
        <end position="519"/>
    </location>
</feature>
<evidence type="ECO:0000313" key="5">
    <source>
        <dbReference type="EMBL" id="GBG34130.1"/>
    </source>
</evidence>
<dbReference type="InterPro" id="IPR036390">
    <property type="entry name" value="WH_DNA-bd_sf"/>
</dbReference>
<dbReference type="PANTHER" id="PTHR10758:SF2">
    <property type="entry name" value="26S PROTEASOME NON-ATPASE REGULATORY SUBUNIT 3"/>
    <property type="match status" value="1"/>
</dbReference>
<name>A0A2R5GTG6_9STRA</name>
<proteinExistence type="inferred from homology"/>
<accession>A0A2R5GTG6</accession>
<dbReference type="OrthoDB" id="1713558at2759"/>
<dbReference type="SMART" id="SM00088">
    <property type="entry name" value="PINT"/>
    <property type="match status" value="1"/>
</dbReference>
<organism evidence="5 6">
    <name type="scientific">Hondaea fermentalgiana</name>
    <dbReference type="NCBI Taxonomy" id="2315210"/>
    <lineage>
        <taxon>Eukaryota</taxon>
        <taxon>Sar</taxon>
        <taxon>Stramenopiles</taxon>
        <taxon>Bigyra</taxon>
        <taxon>Labyrinthulomycetes</taxon>
        <taxon>Thraustochytrida</taxon>
        <taxon>Thraustochytriidae</taxon>
        <taxon>Hondaea</taxon>
    </lineage>
</organism>
<keyword evidence="6" id="KW-1185">Reference proteome</keyword>
<feature type="domain" description="PCI" evidence="4">
    <location>
        <begin position="270"/>
        <end position="449"/>
    </location>
</feature>
<dbReference type="GO" id="GO:0030234">
    <property type="term" value="F:enzyme regulator activity"/>
    <property type="evidence" value="ECO:0007669"/>
    <property type="project" value="InterPro"/>
</dbReference>
<reference evidence="5 6" key="1">
    <citation type="submission" date="2017-12" db="EMBL/GenBank/DDBJ databases">
        <title>Sequencing, de novo assembly and annotation of complete genome of a new Thraustochytrid species, strain FCC1311.</title>
        <authorList>
            <person name="Sedici K."/>
            <person name="Godart F."/>
            <person name="Aiese Cigliano R."/>
            <person name="Sanseverino W."/>
            <person name="Barakat M."/>
            <person name="Ortet P."/>
            <person name="Marechal E."/>
            <person name="Cagnac O."/>
            <person name="Amato A."/>
        </authorList>
    </citation>
    <scope>NUCLEOTIDE SEQUENCE [LARGE SCALE GENOMIC DNA]</scope>
</reference>
<dbReference type="GO" id="GO:0006511">
    <property type="term" value="P:ubiquitin-dependent protein catabolic process"/>
    <property type="evidence" value="ECO:0007669"/>
    <property type="project" value="TreeGrafter"/>
</dbReference>
<evidence type="ECO:0000313" key="6">
    <source>
        <dbReference type="Proteomes" id="UP000241890"/>
    </source>
</evidence>
<dbReference type="FunCoup" id="A0A2R5GTG6">
    <property type="interactions" value="564"/>
</dbReference>
<dbReference type="InterPro" id="IPR000717">
    <property type="entry name" value="PCI_dom"/>
</dbReference>
<dbReference type="PROSITE" id="PS50250">
    <property type="entry name" value="PCI"/>
    <property type="match status" value="1"/>
</dbReference>
<dbReference type="Pfam" id="PF08375">
    <property type="entry name" value="Rpn3_C"/>
    <property type="match status" value="1"/>
</dbReference>